<evidence type="ECO:0000313" key="2">
    <source>
        <dbReference type="EMBL" id="MBC5635130.1"/>
    </source>
</evidence>
<dbReference type="EMBL" id="JACOOJ010000077">
    <property type="protein sequence ID" value="MBC5635130.1"/>
    <property type="molecule type" value="Genomic_DNA"/>
</dbReference>
<name>A0ABR7DUJ7_9BACT</name>
<evidence type="ECO:0000313" key="3">
    <source>
        <dbReference type="Proteomes" id="UP000651475"/>
    </source>
</evidence>
<dbReference type="RefSeq" id="WP_186931679.1">
    <property type="nucleotide sequence ID" value="NZ_JACOOJ010000077.1"/>
</dbReference>
<reference evidence="2 3" key="1">
    <citation type="submission" date="2020-08" db="EMBL/GenBank/DDBJ databases">
        <title>Genome public.</title>
        <authorList>
            <person name="Liu C."/>
            <person name="Sun Q."/>
        </authorList>
    </citation>
    <scope>NUCLEOTIDE SEQUENCE [LARGE SCALE GENOMIC DNA]</scope>
    <source>
        <strain evidence="2 3">NSJ-79</strain>
    </source>
</reference>
<organism evidence="2 3">
    <name type="scientific">Parabacteroides hominis</name>
    <dbReference type="NCBI Taxonomy" id="2763057"/>
    <lineage>
        <taxon>Bacteria</taxon>
        <taxon>Pseudomonadati</taxon>
        <taxon>Bacteroidota</taxon>
        <taxon>Bacteroidia</taxon>
        <taxon>Bacteroidales</taxon>
        <taxon>Tannerellaceae</taxon>
        <taxon>Parabacteroides</taxon>
    </lineage>
</organism>
<gene>
    <name evidence="2" type="ORF">H8S65_20550</name>
</gene>
<dbReference type="Proteomes" id="UP000651475">
    <property type="component" value="Unassembled WGS sequence"/>
</dbReference>
<comment type="caution">
    <text evidence="2">The sequence shown here is derived from an EMBL/GenBank/DDBJ whole genome shotgun (WGS) entry which is preliminary data.</text>
</comment>
<protein>
    <submittedName>
        <fullName evidence="2">Uncharacterized protein</fullName>
    </submittedName>
</protein>
<sequence>MKAERQYKERTSRVIQPSKGSGGHIVDNRSSFMTINETKGLMRNDHVAQRMVIVGSDPVEVDSVIAADISFQHQKAGGVLLTLGELLGGTPSKYGIKKDGSEGIILTTHGEPGKVGDFGPSEIIDGLKKIANIEKAKYIYIASCDAATSPGGEVPSVIAEIGAAFPGINVCGAPGIAITDYRGISGDYQTVYKKNEPKGIPFQDVACVIENAVTLSLFPNVKDSLGLDDLDKVEKKGIELRSQGDFIEFYDTLINALLGQFNVDRLIFFVETYRKECEKQLATAENQSTIIYFQDQLKIVPLVLEFVKKQIPVITDARKKDAPLRNKAGSSITYDSL</sequence>
<proteinExistence type="predicted"/>
<keyword evidence="3" id="KW-1185">Reference proteome</keyword>
<accession>A0ABR7DUJ7</accession>
<feature type="compositionally biased region" description="Basic and acidic residues" evidence="1">
    <location>
        <begin position="1"/>
        <end position="12"/>
    </location>
</feature>
<evidence type="ECO:0000256" key="1">
    <source>
        <dbReference type="SAM" id="MobiDB-lite"/>
    </source>
</evidence>
<feature type="region of interest" description="Disordered" evidence="1">
    <location>
        <begin position="1"/>
        <end position="25"/>
    </location>
</feature>